<dbReference type="RefSeq" id="WP_203903636.1">
    <property type="nucleotide sequence ID" value="NZ_BOPF01000033.1"/>
</dbReference>
<dbReference type="Pfam" id="PF19744">
    <property type="entry name" value="DUF6232"/>
    <property type="match status" value="1"/>
</dbReference>
<name>A0A8J4DUC7_9ACTN</name>
<organism evidence="2 3">
    <name type="scientific">Virgisporangium aliadipatigenens</name>
    <dbReference type="NCBI Taxonomy" id="741659"/>
    <lineage>
        <taxon>Bacteria</taxon>
        <taxon>Bacillati</taxon>
        <taxon>Actinomycetota</taxon>
        <taxon>Actinomycetes</taxon>
        <taxon>Micromonosporales</taxon>
        <taxon>Micromonosporaceae</taxon>
        <taxon>Virgisporangium</taxon>
    </lineage>
</organism>
<dbReference type="EMBL" id="BOPF01000033">
    <property type="protein sequence ID" value="GIJ50201.1"/>
    <property type="molecule type" value="Genomic_DNA"/>
</dbReference>
<evidence type="ECO:0000256" key="1">
    <source>
        <dbReference type="SAM" id="Phobius"/>
    </source>
</evidence>
<accession>A0A8J4DUC7</accession>
<feature type="transmembrane region" description="Helical" evidence="1">
    <location>
        <begin position="77"/>
        <end position="96"/>
    </location>
</feature>
<dbReference type="InterPro" id="IPR045629">
    <property type="entry name" value="DUF6232"/>
</dbReference>
<feature type="transmembrane region" description="Helical" evidence="1">
    <location>
        <begin position="50"/>
        <end position="71"/>
    </location>
</feature>
<reference evidence="2" key="1">
    <citation type="submission" date="2021-01" db="EMBL/GenBank/DDBJ databases">
        <title>Whole genome shotgun sequence of Virgisporangium aliadipatigenens NBRC 105644.</title>
        <authorList>
            <person name="Komaki H."/>
            <person name="Tamura T."/>
        </authorList>
    </citation>
    <scope>NUCLEOTIDE SEQUENCE</scope>
    <source>
        <strain evidence="2">NBRC 105644</strain>
    </source>
</reference>
<evidence type="ECO:0000313" key="2">
    <source>
        <dbReference type="EMBL" id="GIJ50201.1"/>
    </source>
</evidence>
<evidence type="ECO:0000313" key="3">
    <source>
        <dbReference type="Proteomes" id="UP000619260"/>
    </source>
</evidence>
<sequence length="144" mass="16235">MEATRRLPRRTFYRDGDIIITDRWLTISGRRFQVAELVNLRAVRRPAHPMTVASTAMACVLVAAMATFVALSGEPALLFGGPLLVGLPAGVAVMSWRLRRNDLTLFAEYGDATVQLVDDLEERRFNQVCRALIRAREYDEQANR</sequence>
<dbReference type="Proteomes" id="UP000619260">
    <property type="component" value="Unassembled WGS sequence"/>
</dbReference>
<proteinExistence type="predicted"/>
<gene>
    <name evidence="2" type="ORF">Val02_70870</name>
</gene>
<keyword evidence="1" id="KW-1133">Transmembrane helix</keyword>
<comment type="caution">
    <text evidence="2">The sequence shown here is derived from an EMBL/GenBank/DDBJ whole genome shotgun (WGS) entry which is preliminary data.</text>
</comment>
<keyword evidence="3" id="KW-1185">Reference proteome</keyword>
<dbReference type="AlphaFoldDB" id="A0A8J4DUC7"/>
<keyword evidence="1" id="KW-0472">Membrane</keyword>
<keyword evidence="1" id="KW-0812">Transmembrane</keyword>
<protein>
    <submittedName>
        <fullName evidence="2">Uncharacterized protein</fullName>
    </submittedName>
</protein>